<dbReference type="InterPro" id="IPR002909">
    <property type="entry name" value="IPT_dom"/>
</dbReference>
<dbReference type="OrthoDB" id="1313924at2"/>
<feature type="signal peptide" evidence="1">
    <location>
        <begin position="1"/>
        <end position="22"/>
    </location>
</feature>
<accession>A0A1M7AEY8</accession>
<dbReference type="PROSITE" id="PS51257">
    <property type="entry name" value="PROKAR_LIPOPROTEIN"/>
    <property type="match status" value="1"/>
</dbReference>
<evidence type="ECO:0000313" key="4">
    <source>
        <dbReference type="Proteomes" id="UP000184121"/>
    </source>
</evidence>
<sequence length="445" mass="48860">MTKKLLLITTFLVGGLIVSCSSDESGNNNTPPVITVPSPITISAISPELLVTGENLEITGTNFVNKDYPTKVFINEIEITPKEISNTKIILPITDVLKGGSNTLKLQIEKVSSNIISFFIMTKGWSKLTALGNLDIQSSCVLDNSKTIFSFVDNDTSDNSFWGAPKKIEGKSTGYEPVYINQLGSYGDFKMIDEKTGALTNTNAGFFTDNGFETQKRIDVDRYFSPAINGVKVGYLDNNICILTTMISGQIYTADKGATTIKSDPPSWATIVSNGGSVATRLAISAFGKSVSDNKFYQVGLLYTLKNGLYDLKNVVLQSETGYNDWVVKDSISKQANSKISSASYKFANINKIFGLNKEDKTLYASTDMLQTWEVIKTDVKAFFLRTETEWYIHSGDKLFVTKNSGTSWELELELPAGSVVNDISFSKTKIIVSGNKGLHYLKIE</sequence>
<feature type="chain" id="PRO_5013359820" evidence="1">
    <location>
        <begin position="23"/>
        <end position="445"/>
    </location>
</feature>
<dbReference type="RefSeq" id="WP_072970179.1">
    <property type="nucleotide sequence ID" value="NZ_FRBY01000001.1"/>
</dbReference>
<dbReference type="Pfam" id="PF01833">
    <property type="entry name" value="TIG"/>
    <property type="match status" value="1"/>
</dbReference>
<dbReference type="EMBL" id="FRBY01000001">
    <property type="protein sequence ID" value="SHL41260.1"/>
    <property type="molecule type" value="Genomic_DNA"/>
</dbReference>
<gene>
    <name evidence="3" type="ORF">SAMN05444366_0646</name>
</gene>
<evidence type="ECO:0000259" key="2">
    <source>
        <dbReference type="Pfam" id="PF01833"/>
    </source>
</evidence>
<name>A0A1M7AEY8_9FLAO</name>
<dbReference type="InterPro" id="IPR013783">
    <property type="entry name" value="Ig-like_fold"/>
</dbReference>
<dbReference type="Proteomes" id="UP000184121">
    <property type="component" value="Unassembled WGS sequence"/>
</dbReference>
<dbReference type="InterPro" id="IPR014756">
    <property type="entry name" value="Ig_E-set"/>
</dbReference>
<reference evidence="4" key="1">
    <citation type="submission" date="2016-11" db="EMBL/GenBank/DDBJ databases">
        <authorList>
            <person name="Varghese N."/>
            <person name="Submissions S."/>
        </authorList>
    </citation>
    <scope>NUCLEOTIDE SEQUENCE [LARGE SCALE GENOMIC DNA]</scope>
    <source>
        <strain evidence="4">DSM 1811</strain>
    </source>
</reference>
<organism evidence="3 4">
    <name type="scientific">Flavobacterium saccharophilum</name>
    <dbReference type="NCBI Taxonomy" id="29534"/>
    <lineage>
        <taxon>Bacteria</taxon>
        <taxon>Pseudomonadati</taxon>
        <taxon>Bacteroidota</taxon>
        <taxon>Flavobacteriia</taxon>
        <taxon>Flavobacteriales</taxon>
        <taxon>Flavobacteriaceae</taxon>
        <taxon>Flavobacterium</taxon>
    </lineage>
</organism>
<keyword evidence="1" id="KW-0732">Signal</keyword>
<dbReference type="SUPFAM" id="SSF110296">
    <property type="entry name" value="Oligoxyloglucan reducing end-specific cellobiohydrolase"/>
    <property type="match status" value="1"/>
</dbReference>
<dbReference type="AlphaFoldDB" id="A0A1M7AEY8"/>
<evidence type="ECO:0000256" key="1">
    <source>
        <dbReference type="SAM" id="SignalP"/>
    </source>
</evidence>
<dbReference type="SUPFAM" id="SSF81296">
    <property type="entry name" value="E set domains"/>
    <property type="match status" value="1"/>
</dbReference>
<feature type="domain" description="IPT/TIG" evidence="2">
    <location>
        <begin position="41"/>
        <end position="113"/>
    </location>
</feature>
<evidence type="ECO:0000313" key="3">
    <source>
        <dbReference type="EMBL" id="SHL41260.1"/>
    </source>
</evidence>
<protein>
    <submittedName>
        <fullName evidence="3">IPT/TIG domain-containing protein</fullName>
    </submittedName>
</protein>
<dbReference type="Gene3D" id="2.60.40.10">
    <property type="entry name" value="Immunoglobulins"/>
    <property type="match status" value="1"/>
</dbReference>
<proteinExistence type="predicted"/>
<keyword evidence="4" id="KW-1185">Reference proteome</keyword>